<organism evidence="11 12">
    <name type="scientific">Adiantum capillus-veneris</name>
    <name type="common">Maidenhair fern</name>
    <dbReference type="NCBI Taxonomy" id="13818"/>
    <lineage>
        <taxon>Eukaryota</taxon>
        <taxon>Viridiplantae</taxon>
        <taxon>Streptophyta</taxon>
        <taxon>Embryophyta</taxon>
        <taxon>Tracheophyta</taxon>
        <taxon>Polypodiopsida</taxon>
        <taxon>Polypodiidae</taxon>
        <taxon>Polypodiales</taxon>
        <taxon>Pteridineae</taxon>
        <taxon>Pteridaceae</taxon>
        <taxon>Vittarioideae</taxon>
        <taxon>Adiantum</taxon>
    </lineage>
</organism>
<evidence type="ECO:0000256" key="9">
    <source>
        <dbReference type="SAM" id="MobiDB-lite"/>
    </source>
</evidence>
<dbReference type="Proteomes" id="UP000886520">
    <property type="component" value="Chromosome 24"/>
</dbReference>
<evidence type="ECO:0000256" key="4">
    <source>
        <dbReference type="ARBA" id="ARBA00022989"/>
    </source>
</evidence>
<keyword evidence="2" id="KW-1003">Cell membrane</keyword>
<feature type="region of interest" description="Disordered" evidence="9">
    <location>
        <begin position="294"/>
        <end position="317"/>
    </location>
</feature>
<feature type="region of interest" description="Disordered" evidence="9">
    <location>
        <begin position="798"/>
        <end position="833"/>
    </location>
</feature>
<feature type="transmembrane region" description="Helical" evidence="10">
    <location>
        <begin position="909"/>
        <end position="931"/>
    </location>
</feature>
<keyword evidence="6 10" id="KW-0472">Membrane</keyword>
<accession>A0A9D4U2Y5</accession>
<sequence length="932" mass="103797">MDSKAVAAFDPAMDNLMLEEKSMTSNGADAESLQRKISGCDDSLHGNSEYAVPTIADKLFDPLRPVDTISNSHVMESSPVDESNTILNGTIDSSCAENGAMDTHIDVSADINGLILNMAPCEELEQNDVLQAGLNINHDAEDHDYDISQGENAASSINATPLLISDGDDVEDNESLHEDTECAVPRADQSCDFSYVDTINNSHAVESLPDVDVNTALYENVNGCKLVADGASFIFVSNMQCKELGRNDVSQAWSEVIDDVEDDRFKKSSWSDITDDVEDRRLKKSSCVQIDAAGDDDHHDSQLIAGEGHNDAGVDVGGVEENAENSMHASGSNTSSDHKKEIEKALVKRHSFYIVRIPKPADDHTLKNEIILAEAKLSEAVKMRDDFQKEWKERKAIKAELFERAKPIRAKERALRDEIQGRRAELEPHLQTTLKKPKNQKGTSRICSSEAELDTKIAEIQHTIQHETIPLKEEKELLREIKRLELTRAEVCANSMLQVTMNNDEESPPPKETRSRVEVLRKDIDSLRKDHKHARFECDELDKELDEVIEQVKELGEQLNAANILQQNSYLALRKLQRKERSRYDAFYKHVREADAMRGLAAQKKVEEVRHFCTKKVEDFMDVWSKDAVFRANYIKSIELRDLQRQTRRSGTSDGRSLGEGESPAEKNASVEGLAMESVVDAMLMPVDIGRVTAQEPPELVEIDMLGGKKEEAAATSSLMGKTNLNADQDVHAEGKLLEDENSMPKCRGKEKNQRKPAKGSTTSTPFNMEDAEIIAPHNQDAQDAELIAKIRKEQTAKAKAAEERKKRSAERAELKAQLRAKKEAESKEREREKKAVACNADLFELAAPAEMGQASASMVSENLVALVNGVEVVLNKPQKRSAGTKKGKKRAARQPIMPLQHRPASARYYGPFPLAFAVFVVVLLAIWLFFH</sequence>
<dbReference type="InterPro" id="IPR055282">
    <property type="entry name" value="PPI1-4"/>
</dbReference>
<evidence type="ECO:0000256" key="1">
    <source>
        <dbReference type="ARBA" id="ARBA00004162"/>
    </source>
</evidence>
<dbReference type="OrthoDB" id="1703439at2759"/>
<dbReference type="AlphaFoldDB" id="A0A9D4U2Y5"/>
<evidence type="ECO:0000256" key="10">
    <source>
        <dbReference type="SAM" id="Phobius"/>
    </source>
</evidence>
<dbReference type="EMBL" id="JABFUD020000024">
    <property type="protein sequence ID" value="KAI5059985.1"/>
    <property type="molecule type" value="Genomic_DNA"/>
</dbReference>
<evidence type="ECO:0000256" key="8">
    <source>
        <dbReference type="SAM" id="Coils"/>
    </source>
</evidence>
<comment type="caution">
    <text evidence="11">The sequence shown here is derived from an EMBL/GenBank/DDBJ whole genome shotgun (WGS) entry which is preliminary data.</text>
</comment>
<name>A0A9D4U2Y5_ADICA</name>
<feature type="region of interest" description="Disordered" evidence="9">
    <location>
        <begin position="736"/>
        <end position="767"/>
    </location>
</feature>
<feature type="coiled-coil region" evidence="8">
    <location>
        <begin position="524"/>
        <end position="565"/>
    </location>
</feature>
<comment type="similarity">
    <text evidence="7">Belongs to the plant Proton pump-interactor protein family.</text>
</comment>
<evidence type="ECO:0000313" key="12">
    <source>
        <dbReference type="Proteomes" id="UP000886520"/>
    </source>
</evidence>
<evidence type="ECO:0000256" key="3">
    <source>
        <dbReference type="ARBA" id="ARBA00022692"/>
    </source>
</evidence>
<gene>
    <name evidence="11" type="ORF">GOP47_0024405</name>
</gene>
<evidence type="ECO:0000256" key="7">
    <source>
        <dbReference type="ARBA" id="ARBA00038080"/>
    </source>
</evidence>
<proteinExistence type="inferred from homology"/>
<dbReference type="GO" id="GO:0005886">
    <property type="term" value="C:plasma membrane"/>
    <property type="evidence" value="ECO:0007669"/>
    <property type="project" value="UniProtKB-SubCell"/>
</dbReference>
<evidence type="ECO:0000256" key="5">
    <source>
        <dbReference type="ARBA" id="ARBA00023054"/>
    </source>
</evidence>
<dbReference type="PANTHER" id="PTHR32219">
    <property type="entry name" value="RNA-BINDING PROTEIN YLMH-RELATED"/>
    <property type="match status" value="1"/>
</dbReference>
<evidence type="ECO:0000256" key="2">
    <source>
        <dbReference type="ARBA" id="ARBA00022475"/>
    </source>
</evidence>
<comment type="subcellular location">
    <subcellularLocation>
        <location evidence="1">Cell membrane</location>
        <topology evidence="1">Single-pass membrane protein</topology>
    </subcellularLocation>
</comment>
<evidence type="ECO:0000256" key="6">
    <source>
        <dbReference type="ARBA" id="ARBA00023136"/>
    </source>
</evidence>
<protein>
    <recommendedName>
        <fullName evidence="13">Proton pump-interactor 1</fullName>
    </recommendedName>
</protein>
<evidence type="ECO:0000313" key="11">
    <source>
        <dbReference type="EMBL" id="KAI5059985.1"/>
    </source>
</evidence>
<keyword evidence="5 8" id="KW-0175">Coiled coil</keyword>
<evidence type="ECO:0008006" key="13">
    <source>
        <dbReference type="Google" id="ProtNLM"/>
    </source>
</evidence>
<keyword evidence="12" id="KW-1185">Reference proteome</keyword>
<reference evidence="11" key="1">
    <citation type="submission" date="2021-01" db="EMBL/GenBank/DDBJ databases">
        <title>Adiantum capillus-veneris genome.</title>
        <authorList>
            <person name="Fang Y."/>
            <person name="Liao Q."/>
        </authorList>
    </citation>
    <scope>NUCLEOTIDE SEQUENCE</scope>
    <source>
        <strain evidence="11">H3</strain>
        <tissue evidence="11">Leaf</tissue>
    </source>
</reference>
<dbReference type="PANTHER" id="PTHR32219:SF3">
    <property type="entry name" value="CALPONIN-LIKE DOMAIN PROTEIN"/>
    <property type="match status" value="1"/>
</dbReference>
<feature type="region of interest" description="Disordered" evidence="9">
    <location>
        <begin position="645"/>
        <end position="671"/>
    </location>
</feature>
<keyword evidence="3 10" id="KW-0812">Transmembrane</keyword>
<keyword evidence="4 10" id="KW-1133">Transmembrane helix</keyword>